<dbReference type="InterPro" id="IPR005656">
    <property type="entry name" value="MmgE_PrpD"/>
</dbReference>
<dbReference type="InterPro" id="IPR045336">
    <property type="entry name" value="MmgE_PrpD_N"/>
</dbReference>
<dbReference type="RefSeq" id="WP_181644920.1">
    <property type="nucleotide sequence ID" value="NZ_WSEK01000004.1"/>
</dbReference>
<dbReference type="PANTHER" id="PTHR16943:SF8">
    <property type="entry name" value="2-METHYLCITRATE DEHYDRATASE"/>
    <property type="match status" value="1"/>
</dbReference>
<gene>
    <name evidence="4" type="ORF">GON03_04595</name>
</gene>
<dbReference type="Gene3D" id="1.10.4100.10">
    <property type="entry name" value="2-methylcitrate dehydratase PrpD"/>
    <property type="match status" value="1"/>
</dbReference>
<evidence type="ECO:0000259" key="3">
    <source>
        <dbReference type="Pfam" id="PF19305"/>
    </source>
</evidence>
<sequence length="441" mass="43896">MTVASDLAAWALGLRRDGLPDEVVAATRRHVLDGLGTAVAAARRGAAEPALSVAAGLGGPPQATLLGRGLKISAPAAALATGTLVHALDFDDTHAGGLVHATAVVLPALLAVGEEVGAAPDEALVAAVVGFEAVCRIAGAAPHAFHGRGVHATMACGVFSSALVSARLMGLDEVTTIDALGIAGSSAGGLLEFLATGSSTKQLHPGLASHAGILAARLAAAGADGPASVLEGERGLYAALAGGRADPALVTADLGARWETTHITLKPYPACQLMHAALDAGRQVLPVDPAAIAEVAVEVHPDSAAIVCTPDKTDPRTAYDAKFSLPWSLAALLIDGEVTADTYAPESLARPAVRALAARVRVTEVPDPRVAADAPSRVAVTLADGRTLAGHVDRSAGAALDAKLAGNVGGPAAAAALAAAVDALDLPSLITVADRLARRDA</sequence>
<dbReference type="SUPFAM" id="SSF103378">
    <property type="entry name" value="2-methylcitrate dehydratase PrpD"/>
    <property type="match status" value="1"/>
</dbReference>
<keyword evidence="5" id="KW-1185">Reference proteome</keyword>
<evidence type="ECO:0000313" key="4">
    <source>
        <dbReference type="EMBL" id="MVQ48447.1"/>
    </source>
</evidence>
<name>A0A6L6XNX4_9ACTN</name>
<accession>A0A6L6XNX4</accession>
<dbReference type="InterPro" id="IPR042183">
    <property type="entry name" value="MmgE/PrpD_sf_1"/>
</dbReference>
<dbReference type="Pfam" id="PF19305">
    <property type="entry name" value="MmgE_PrpD_C"/>
    <property type="match status" value="1"/>
</dbReference>
<reference evidence="4 5" key="1">
    <citation type="submission" date="2019-12" db="EMBL/GenBank/DDBJ databases">
        <authorList>
            <person name="Huq M.A."/>
        </authorList>
    </citation>
    <scope>NUCLEOTIDE SEQUENCE [LARGE SCALE GENOMIC DNA]</scope>
    <source>
        <strain evidence="4 5">MAH-18</strain>
    </source>
</reference>
<comment type="caution">
    <text evidence="4">The sequence shown here is derived from an EMBL/GenBank/DDBJ whole genome shotgun (WGS) entry which is preliminary data.</text>
</comment>
<dbReference type="InterPro" id="IPR036148">
    <property type="entry name" value="MmgE/PrpD_sf"/>
</dbReference>
<proteinExistence type="inferred from homology"/>
<dbReference type="Gene3D" id="3.30.1330.120">
    <property type="entry name" value="2-methylcitrate dehydratase PrpD"/>
    <property type="match status" value="1"/>
</dbReference>
<feature type="domain" description="MmgE/PrpD C-terminal" evidence="3">
    <location>
        <begin position="268"/>
        <end position="400"/>
    </location>
</feature>
<dbReference type="GO" id="GO:0016829">
    <property type="term" value="F:lyase activity"/>
    <property type="evidence" value="ECO:0007669"/>
    <property type="project" value="InterPro"/>
</dbReference>
<dbReference type="PANTHER" id="PTHR16943">
    <property type="entry name" value="2-METHYLCITRATE DEHYDRATASE-RELATED"/>
    <property type="match status" value="1"/>
</dbReference>
<feature type="domain" description="MmgE/PrpD N-terminal" evidence="2">
    <location>
        <begin position="6"/>
        <end position="244"/>
    </location>
</feature>
<comment type="similarity">
    <text evidence="1">Belongs to the PrpD family.</text>
</comment>
<dbReference type="AlphaFoldDB" id="A0A6L6XNX4"/>
<dbReference type="Pfam" id="PF03972">
    <property type="entry name" value="MmgE_PrpD_N"/>
    <property type="match status" value="1"/>
</dbReference>
<evidence type="ECO:0000259" key="2">
    <source>
        <dbReference type="Pfam" id="PF03972"/>
    </source>
</evidence>
<organism evidence="4 5">
    <name type="scientific">Nocardioides agri</name>
    <dbReference type="NCBI Taxonomy" id="2682843"/>
    <lineage>
        <taxon>Bacteria</taxon>
        <taxon>Bacillati</taxon>
        <taxon>Actinomycetota</taxon>
        <taxon>Actinomycetes</taxon>
        <taxon>Propionibacteriales</taxon>
        <taxon>Nocardioidaceae</taxon>
        <taxon>Nocardioides</taxon>
    </lineage>
</organism>
<dbReference type="Proteomes" id="UP000473525">
    <property type="component" value="Unassembled WGS sequence"/>
</dbReference>
<protein>
    <submittedName>
        <fullName evidence="4">MmgE/PrpD family protein</fullName>
    </submittedName>
</protein>
<dbReference type="EMBL" id="WSEK01000004">
    <property type="protein sequence ID" value="MVQ48447.1"/>
    <property type="molecule type" value="Genomic_DNA"/>
</dbReference>
<evidence type="ECO:0000256" key="1">
    <source>
        <dbReference type="ARBA" id="ARBA00006174"/>
    </source>
</evidence>
<dbReference type="InterPro" id="IPR045337">
    <property type="entry name" value="MmgE_PrpD_C"/>
</dbReference>
<evidence type="ECO:0000313" key="5">
    <source>
        <dbReference type="Proteomes" id="UP000473525"/>
    </source>
</evidence>
<dbReference type="InterPro" id="IPR042188">
    <property type="entry name" value="MmgE/PrpD_sf_2"/>
</dbReference>